<proteinExistence type="predicted"/>
<dbReference type="Proteomes" id="UP000531216">
    <property type="component" value="Unassembled WGS sequence"/>
</dbReference>
<keyword evidence="3" id="KW-1185">Reference proteome</keyword>
<sequence length="204" mass="20360">MRRLTRTAVLLIGTLAASVSLAAAQDGQPTRVRGTIAAVDGGTLSVTAREGPVVTIAMAPNVGIRGIKAASASDIKTGDYVGAATLPAEGGKAGALEVLIFPATMKGANEGSFPWDLQANSTMTNATVSNAVESVSGRELTLTYPTGSKQITLPAGIPVVTFADASAADLKPGAPVFVPATKAADGSLSTAFVVVGNQGVVPPM</sequence>
<dbReference type="RefSeq" id="WP_090966909.1">
    <property type="nucleotide sequence ID" value="NZ_FOOA01000044.1"/>
</dbReference>
<organism evidence="2 3">
    <name type="scientific">Aureimonas phyllosphaerae</name>
    <dbReference type="NCBI Taxonomy" id="1166078"/>
    <lineage>
        <taxon>Bacteria</taxon>
        <taxon>Pseudomonadati</taxon>
        <taxon>Pseudomonadota</taxon>
        <taxon>Alphaproteobacteria</taxon>
        <taxon>Hyphomicrobiales</taxon>
        <taxon>Aurantimonadaceae</taxon>
        <taxon>Aureimonas</taxon>
    </lineage>
</organism>
<reference evidence="2 3" key="1">
    <citation type="submission" date="2020-08" db="EMBL/GenBank/DDBJ databases">
        <title>Genomic Encyclopedia of Type Strains, Phase IV (KMG-IV): sequencing the most valuable type-strain genomes for metagenomic binning, comparative biology and taxonomic classification.</title>
        <authorList>
            <person name="Goeker M."/>
        </authorList>
    </citation>
    <scope>NUCLEOTIDE SEQUENCE [LARGE SCALE GENOMIC DNA]</scope>
    <source>
        <strain evidence="2 3">DSM 25024</strain>
    </source>
</reference>
<accession>A0A7W6FWD1</accession>
<evidence type="ECO:0008006" key="4">
    <source>
        <dbReference type="Google" id="ProtNLM"/>
    </source>
</evidence>
<feature type="chain" id="PRO_5031380185" description="DUF5666 domain-containing protein" evidence="1">
    <location>
        <begin position="23"/>
        <end position="204"/>
    </location>
</feature>
<dbReference type="AlphaFoldDB" id="A0A7W6FWD1"/>
<feature type="signal peptide" evidence="1">
    <location>
        <begin position="1"/>
        <end position="22"/>
    </location>
</feature>
<comment type="caution">
    <text evidence="2">The sequence shown here is derived from an EMBL/GenBank/DDBJ whole genome shotgun (WGS) entry which is preliminary data.</text>
</comment>
<protein>
    <recommendedName>
        <fullName evidence="4">DUF5666 domain-containing protein</fullName>
    </recommendedName>
</protein>
<evidence type="ECO:0000313" key="3">
    <source>
        <dbReference type="Proteomes" id="UP000531216"/>
    </source>
</evidence>
<keyword evidence="1" id="KW-0732">Signal</keyword>
<dbReference type="OrthoDB" id="9799947at2"/>
<evidence type="ECO:0000313" key="2">
    <source>
        <dbReference type="EMBL" id="MBB3938234.1"/>
    </source>
</evidence>
<dbReference type="EMBL" id="JACIDO010000023">
    <property type="protein sequence ID" value="MBB3938234.1"/>
    <property type="molecule type" value="Genomic_DNA"/>
</dbReference>
<gene>
    <name evidence="2" type="ORF">GGR05_004405</name>
</gene>
<evidence type="ECO:0000256" key="1">
    <source>
        <dbReference type="SAM" id="SignalP"/>
    </source>
</evidence>
<name>A0A7W6FWD1_9HYPH</name>